<dbReference type="OrthoDB" id="179763at2"/>
<keyword evidence="1" id="KW-0808">Transferase</keyword>
<dbReference type="InterPro" id="IPR025877">
    <property type="entry name" value="MobA-like_NTP_Trfase"/>
</dbReference>
<dbReference type="Pfam" id="PF12804">
    <property type="entry name" value="NTP_transf_3"/>
    <property type="match status" value="1"/>
</dbReference>
<dbReference type="CDD" id="cd02523">
    <property type="entry name" value="PC_cytidylyltransferase"/>
    <property type="match status" value="1"/>
</dbReference>
<dbReference type="STRING" id="633147.Olsu_0593"/>
<dbReference type="KEGG" id="ols:Olsu_0593"/>
<evidence type="ECO:0000259" key="3">
    <source>
        <dbReference type="Pfam" id="PF12804"/>
    </source>
</evidence>
<sequence length="235" mass="26085">MAAGLGTRMAPLTQMTPKPLIRVNGTPMIESVINALEAAGVACIYVVVGYLKDQFRYLEERYGPVKLIENPEYLSKNNISSIYAAIEVLEQGDAFICEADLVVSESGIFSDLPSKSCYFGRMTEGYTDDWAFDLDTTGRITRVGKGAVNSYAMVGISFFKGGDAAHLARCIRSAYTQEGHERLFWDDIVNQHIDEFDLRIRPVLEGQVVELDTIEELAAFDPSYSDQLRSNIDEG</sequence>
<keyword evidence="4" id="KW-0418">Kinase</keyword>
<dbReference type="eggNOG" id="COG4750">
    <property type="taxonomic scope" value="Bacteria"/>
</dbReference>
<protein>
    <submittedName>
        <fullName evidence="4">Choline kinase</fullName>
    </submittedName>
</protein>
<dbReference type="HOGENOM" id="CLU_029499_5_2_11"/>
<keyword evidence="5" id="KW-1185">Reference proteome</keyword>
<accession>E1QZ94</accession>
<dbReference type="EMBL" id="CP002106">
    <property type="protein sequence ID" value="ADK67708.1"/>
    <property type="molecule type" value="Genomic_DNA"/>
</dbReference>
<dbReference type="Proteomes" id="UP000000333">
    <property type="component" value="Chromosome"/>
</dbReference>
<evidence type="ECO:0000313" key="5">
    <source>
        <dbReference type="Proteomes" id="UP000000333"/>
    </source>
</evidence>
<dbReference type="PANTHER" id="PTHR43584">
    <property type="entry name" value="NUCLEOTIDYL TRANSFERASE"/>
    <property type="match status" value="1"/>
</dbReference>
<dbReference type="InterPro" id="IPR029044">
    <property type="entry name" value="Nucleotide-diphossugar_trans"/>
</dbReference>
<evidence type="ECO:0000256" key="2">
    <source>
        <dbReference type="ARBA" id="ARBA00022695"/>
    </source>
</evidence>
<evidence type="ECO:0000313" key="4">
    <source>
        <dbReference type="EMBL" id="ADK67708.1"/>
    </source>
</evidence>
<dbReference type="GO" id="GO:0016779">
    <property type="term" value="F:nucleotidyltransferase activity"/>
    <property type="evidence" value="ECO:0007669"/>
    <property type="project" value="UniProtKB-KW"/>
</dbReference>
<evidence type="ECO:0000256" key="1">
    <source>
        <dbReference type="ARBA" id="ARBA00022679"/>
    </source>
</evidence>
<keyword evidence="2" id="KW-0548">Nucleotidyltransferase</keyword>
<dbReference type="GO" id="GO:0016301">
    <property type="term" value="F:kinase activity"/>
    <property type="evidence" value="ECO:0007669"/>
    <property type="project" value="UniProtKB-KW"/>
</dbReference>
<dbReference type="AlphaFoldDB" id="E1QZ94"/>
<dbReference type="PANTHER" id="PTHR43584:SF5">
    <property type="entry name" value="PROTEIN LICC"/>
    <property type="match status" value="1"/>
</dbReference>
<organism evidence="4 5">
    <name type="scientific">Olsenella uli (strain ATCC 49627 / DSM 7084 / CCUG 31166 / CIP 109912 / JCM 12494 / LMG 11480 / NCIMB 702895 / VPI D76D-27C)</name>
    <name type="common">Lactobacillus uli</name>
    <dbReference type="NCBI Taxonomy" id="633147"/>
    <lineage>
        <taxon>Bacteria</taxon>
        <taxon>Bacillati</taxon>
        <taxon>Actinomycetota</taxon>
        <taxon>Coriobacteriia</taxon>
        <taxon>Coriobacteriales</taxon>
        <taxon>Atopobiaceae</taxon>
        <taxon>Olsenella</taxon>
    </lineage>
</organism>
<dbReference type="InterPro" id="IPR050065">
    <property type="entry name" value="GlmU-like"/>
</dbReference>
<feature type="domain" description="MobA-like NTP transferase" evidence="3">
    <location>
        <begin position="1"/>
        <end position="103"/>
    </location>
</feature>
<reference evidence="4 5" key="1">
    <citation type="journal article" date="2010" name="Stand. Genomic Sci.">
        <title>Complete genome sequence of Olsenella uli type strain (VPI D76D-27C).</title>
        <authorList>
            <person name="Goker M."/>
            <person name="Held B."/>
            <person name="Lucas S."/>
            <person name="Nolan M."/>
            <person name="Yasawong M."/>
            <person name="Glavina Del Rio T."/>
            <person name="Tice H."/>
            <person name="Cheng J.F."/>
            <person name="Bruce D."/>
            <person name="Detter J.C."/>
            <person name="Tapia R."/>
            <person name="Han C."/>
            <person name="Goodwin L."/>
            <person name="Pitluck S."/>
            <person name="Liolios K."/>
            <person name="Ivanova N."/>
            <person name="Mavromatis K."/>
            <person name="Mikhailova N."/>
            <person name="Pati A."/>
            <person name="Chen A."/>
            <person name="Palaniappan K."/>
            <person name="Land M."/>
            <person name="Hauser L."/>
            <person name="Chang Y.J."/>
            <person name="Jeffries C.D."/>
            <person name="Rohde M."/>
            <person name="Sikorski J."/>
            <person name="Pukall R."/>
            <person name="Woyke T."/>
            <person name="Bristow J."/>
            <person name="Eisen J.A."/>
            <person name="Markowitz V."/>
            <person name="Hugenholtz P."/>
            <person name="Kyrpides N.C."/>
            <person name="Klenk H.P."/>
            <person name="Lapidus A."/>
        </authorList>
    </citation>
    <scope>NUCLEOTIDE SEQUENCE [LARGE SCALE GENOMIC DNA]</scope>
    <source>
        <strain evidence="5">ATCC 49627 / DSM 7084 / CIP 109912 / JCM 12494 / NCIMB 702895 / VPI D76D-27C</strain>
    </source>
</reference>
<gene>
    <name evidence="4" type="ordered locus">Olsu_0593</name>
</gene>
<dbReference type="RefSeq" id="WP_013251460.1">
    <property type="nucleotide sequence ID" value="NZ_JQCO01000001.1"/>
</dbReference>
<dbReference type="SUPFAM" id="SSF53448">
    <property type="entry name" value="Nucleotide-diphospho-sugar transferases"/>
    <property type="match status" value="1"/>
</dbReference>
<dbReference type="Gene3D" id="3.90.550.10">
    <property type="entry name" value="Spore Coat Polysaccharide Biosynthesis Protein SpsA, Chain A"/>
    <property type="match status" value="1"/>
</dbReference>
<proteinExistence type="predicted"/>
<name>E1QZ94_OLSUV</name>